<dbReference type="eggNOG" id="COG3520">
    <property type="taxonomic scope" value="Bacteria"/>
</dbReference>
<dbReference type="Pfam" id="PF06996">
    <property type="entry name" value="T6SS_TssG"/>
    <property type="match status" value="1"/>
</dbReference>
<keyword evidence="2" id="KW-1185">Reference proteome</keyword>
<dbReference type="NCBIfam" id="TIGR03347">
    <property type="entry name" value="VI_chp_1"/>
    <property type="match status" value="1"/>
</dbReference>
<sequence length="340" mass="38684">MAGTHGNQDADLGLTARLSKEPYSFGFFAALRELECLYKTKPRIGYSSRPADDPIRFGQAPSLQFAPSTLSSFKNTAGTQQLKVLFFGVFGPNGPLPLHLTEYTLNRMRDSKDSTLADFADMFHHRLLCLFYRAWADKEPTVHFDRPEKDRFSDYVGSLLGIGVPSLQNRDNIPDYTKLHFAAHLGCHTKHSEGLVSILRDYFRVPVKIQEFIGEWLAIPKNSYCYLDKDHTTGQLGVSAVLGVNSWQCQHKFRIEIGPLNLHDYEDFLPTGKRLKNVLSLVNNYMGFELNWDLNLMLNKKEVPTTQLGKYGQLGWTSWLQANERVSDANDLYLVREKIA</sequence>
<reference evidence="1 2" key="1">
    <citation type="journal article" date="2013" name="Genome Announc.">
        <title>Draft Genome Sequence of the Methanotrophic Gammaproteobacterium Methyloglobulus morosus DSM 22980 Strain KoM1.</title>
        <authorList>
            <person name="Poehlein A."/>
            <person name="Deutzmann J.S."/>
            <person name="Daniel R."/>
            <person name="Simeonova D.D."/>
        </authorList>
    </citation>
    <scope>NUCLEOTIDE SEQUENCE [LARGE SCALE GENOMIC DNA]</scope>
    <source>
        <strain evidence="1 2">KoM1</strain>
    </source>
</reference>
<dbReference type="PANTHER" id="PTHR35564">
    <property type="match status" value="1"/>
</dbReference>
<dbReference type="Proteomes" id="UP000017842">
    <property type="component" value="Unassembled WGS sequence"/>
</dbReference>
<protein>
    <submittedName>
        <fullName evidence="1">Type VI secretion protein, VC_A0111 family</fullName>
    </submittedName>
</protein>
<dbReference type="OrthoDB" id="1523296at2"/>
<evidence type="ECO:0000313" key="1">
    <source>
        <dbReference type="EMBL" id="ESS70648.1"/>
    </source>
</evidence>
<proteinExistence type="predicted"/>
<dbReference type="STRING" id="1116472.MGMO_120c00350"/>
<name>V5C1J2_9GAMM</name>
<dbReference type="PATRIC" id="fig|1116472.3.peg.3151"/>
<dbReference type="RefSeq" id="WP_023495805.1">
    <property type="nucleotide sequence ID" value="NZ_AYLO01000112.1"/>
</dbReference>
<evidence type="ECO:0000313" key="2">
    <source>
        <dbReference type="Proteomes" id="UP000017842"/>
    </source>
</evidence>
<organism evidence="1 2">
    <name type="scientific">Methyloglobulus morosus KoM1</name>
    <dbReference type="NCBI Taxonomy" id="1116472"/>
    <lineage>
        <taxon>Bacteria</taxon>
        <taxon>Pseudomonadati</taxon>
        <taxon>Pseudomonadota</taxon>
        <taxon>Gammaproteobacteria</taxon>
        <taxon>Methylococcales</taxon>
        <taxon>Methylococcaceae</taxon>
        <taxon>Methyloglobulus</taxon>
    </lineage>
</organism>
<dbReference type="AlphaFoldDB" id="V5C1J2"/>
<dbReference type="EMBL" id="AYLO01000112">
    <property type="protein sequence ID" value="ESS70648.1"/>
    <property type="molecule type" value="Genomic_DNA"/>
</dbReference>
<dbReference type="PANTHER" id="PTHR35564:SF4">
    <property type="entry name" value="CYTOPLASMIC PROTEIN"/>
    <property type="match status" value="1"/>
</dbReference>
<comment type="caution">
    <text evidence="1">The sequence shown here is derived from an EMBL/GenBank/DDBJ whole genome shotgun (WGS) entry which is preliminary data.</text>
</comment>
<dbReference type="InterPro" id="IPR010732">
    <property type="entry name" value="T6SS_TssG-like"/>
</dbReference>
<accession>V5C1J2</accession>
<gene>
    <name evidence="1" type="ORF">MGMO_120c00350</name>
</gene>